<reference evidence="1 2" key="1">
    <citation type="journal article" date="2018" name="Front. Plant Sci.">
        <title>Red Clover (Trifolium pratense) and Zigzag Clover (T. medium) - A Picture of Genomic Similarities and Differences.</title>
        <authorList>
            <person name="Dluhosova J."/>
            <person name="Istvanek J."/>
            <person name="Nedelnik J."/>
            <person name="Repkova J."/>
        </authorList>
    </citation>
    <scope>NUCLEOTIDE SEQUENCE [LARGE SCALE GENOMIC DNA]</scope>
    <source>
        <strain evidence="2">cv. 10/8</strain>
        <tissue evidence="1">Leaf</tissue>
    </source>
</reference>
<dbReference type="AlphaFoldDB" id="A0A392RWA6"/>
<sequence>GECLHRYCVALLSFRGLFGGFVHALVAFIRSGHVHFNGDNCAFFIMIIHLQVYRGGDRTECCQGWASQNAIVW</sequence>
<feature type="non-terminal residue" evidence="1">
    <location>
        <position position="1"/>
    </location>
</feature>
<dbReference type="EMBL" id="LXQA010273019">
    <property type="protein sequence ID" value="MCI39885.1"/>
    <property type="molecule type" value="Genomic_DNA"/>
</dbReference>
<evidence type="ECO:0000313" key="1">
    <source>
        <dbReference type="EMBL" id="MCI39885.1"/>
    </source>
</evidence>
<name>A0A392RWA6_9FABA</name>
<accession>A0A392RWA6</accession>
<dbReference type="Proteomes" id="UP000265520">
    <property type="component" value="Unassembled WGS sequence"/>
</dbReference>
<comment type="caution">
    <text evidence="1">The sequence shown here is derived from an EMBL/GenBank/DDBJ whole genome shotgun (WGS) entry which is preliminary data.</text>
</comment>
<proteinExistence type="predicted"/>
<organism evidence="1 2">
    <name type="scientific">Trifolium medium</name>
    <dbReference type="NCBI Taxonomy" id="97028"/>
    <lineage>
        <taxon>Eukaryota</taxon>
        <taxon>Viridiplantae</taxon>
        <taxon>Streptophyta</taxon>
        <taxon>Embryophyta</taxon>
        <taxon>Tracheophyta</taxon>
        <taxon>Spermatophyta</taxon>
        <taxon>Magnoliopsida</taxon>
        <taxon>eudicotyledons</taxon>
        <taxon>Gunneridae</taxon>
        <taxon>Pentapetalae</taxon>
        <taxon>rosids</taxon>
        <taxon>fabids</taxon>
        <taxon>Fabales</taxon>
        <taxon>Fabaceae</taxon>
        <taxon>Papilionoideae</taxon>
        <taxon>50 kb inversion clade</taxon>
        <taxon>NPAAA clade</taxon>
        <taxon>Hologalegina</taxon>
        <taxon>IRL clade</taxon>
        <taxon>Trifolieae</taxon>
        <taxon>Trifolium</taxon>
    </lineage>
</organism>
<evidence type="ECO:0000313" key="2">
    <source>
        <dbReference type="Proteomes" id="UP000265520"/>
    </source>
</evidence>
<keyword evidence="2" id="KW-1185">Reference proteome</keyword>
<protein>
    <submittedName>
        <fullName evidence="1">Uncharacterized protein</fullName>
    </submittedName>
</protein>